<dbReference type="InterPro" id="IPR008979">
    <property type="entry name" value="Galactose-bd-like_sf"/>
</dbReference>
<dbReference type="InterPro" id="IPR008902">
    <property type="entry name" value="Rhamnosid_concanavalin"/>
</dbReference>
<dbReference type="InterPro" id="IPR012341">
    <property type="entry name" value="6hp_glycosidase-like_sf"/>
</dbReference>
<keyword evidence="4" id="KW-0732">Signal</keyword>
<dbReference type="SUPFAM" id="SSF48208">
    <property type="entry name" value="Six-hairpin glycosidases"/>
    <property type="match status" value="1"/>
</dbReference>
<proteinExistence type="predicted"/>
<dbReference type="PANTHER" id="PTHR33307">
    <property type="entry name" value="ALPHA-RHAMNOSIDASE (EUROFUNG)"/>
    <property type="match status" value="1"/>
</dbReference>
<dbReference type="Pfam" id="PF25788">
    <property type="entry name" value="Ig_Rha78A_N"/>
    <property type="match status" value="1"/>
</dbReference>
<dbReference type="Gene3D" id="2.60.40.10">
    <property type="entry name" value="Immunoglobulins"/>
    <property type="match status" value="1"/>
</dbReference>
<dbReference type="GO" id="GO:0030596">
    <property type="term" value="F:alpha-L-rhamnosidase activity"/>
    <property type="evidence" value="ECO:0007669"/>
    <property type="project" value="UniProtKB-EC"/>
</dbReference>
<feature type="domain" description="Alpha-L-rhamnosidase concanavalin-like" evidence="6">
    <location>
        <begin position="520"/>
        <end position="614"/>
    </location>
</feature>
<dbReference type="InterPro" id="IPR008928">
    <property type="entry name" value="6-hairpin_glycosidase_sf"/>
</dbReference>
<feature type="domain" description="Alpha-L-rhamnosidase C-terminal" evidence="9">
    <location>
        <begin position="953"/>
        <end position="1023"/>
    </location>
</feature>
<dbReference type="InterPro" id="IPR035396">
    <property type="entry name" value="Bac_rhamnosid6H"/>
</dbReference>
<evidence type="ECO:0000259" key="6">
    <source>
        <dbReference type="Pfam" id="PF05592"/>
    </source>
</evidence>
<feature type="domain" description="F5/8 type C" evidence="5">
    <location>
        <begin position="199"/>
        <end position="288"/>
    </location>
</feature>
<dbReference type="Pfam" id="PF00754">
    <property type="entry name" value="F5_F8_type_C"/>
    <property type="match status" value="1"/>
</dbReference>
<evidence type="ECO:0000256" key="2">
    <source>
        <dbReference type="ARBA" id="ARBA00012652"/>
    </source>
</evidence>
<protein>
    <recommendedName>
        <fullName evidence="2">alpha-L-rhamnosidase</fullName>
        <ecNumber evidence="2">3.2.1.40</ecNumber>
    </recommendedName>
</protein>
<dbReference type="EMBL" id="SGVY01000003">
    <property type="protein sequence ID" value="TFH84267.1"/>
    <property type="molecule type" value="Genomic_DNA"/>
</dbReference>
<evidence type="ECO:0000313" key="10">
    <source>
        <dbReference type="EMBL" id="TFH84267.1"/>
    </source>
</evidence>
<evidence type="ECO:0000259" key="5">
    <source>
        <dbReference type="Pfam" id="PF00754"/>
    </source>
</evidence>
<dbReference type="Pfam" id="PF05592">
    <property type="entry name" value="Bac_rhamnosid"/>
    <property type="match status" value="1"/>
</dbReference>
<feature type="chain" id="PRO_5021187487" description="alpha-L-rhamnosidase" evidence="4">
    <location>
        <begin position="21"/>
        <end position="1111"/>
    </location>
</feature>
<reference evidence="10 11" key="1">
    <citation type="submission" date="2019-02" db="EMBL/GenBank/DDBJ databases">
        <title>Draft Genome Sequence of the Prevotella sp. BCRC 81118, Isolated from Human Feces.</title>
        <authorList>
            <person name="Huang C.-H."/>
        </authorList>
    </citation>
    <scope>NUCLEOTIDE SEQUENCE [LARGE SCALE GENOMIC DNA]</scope>
    <source>
        <strain evidence="10 11">BCRC 81118</strain>
    </source>
</reference>
<evidence type="ECO:0000256" key="1">
    <source>
        <dbReference type="ARBA" id="ARBA00001445"/>
    </source>
</evidence>
<dbReference type="Gene3D" id="1.50.10.10">
    <property type="match status" value="1"/>
</dbReference>
<dbReference type="OrthoDB" id="9766741at2"/>
<name>A0A4Y8VV10_9BACT</name>
<dbReference type="InterPro" id="IPR013737">
    <property type="entry name" value="Bac_rhamnosid_N"/>
</dbReference>
<dbReference type="Pfam" id="PF17390">
    <property type="entry name" value="Bac_rhamnosid_C"/>
    <property type="match status" value="1"/>
</dbReference>
<evidence type="ECO:0000313" key="11">
    <source>
        <dbReference type="Proteomes" id="UP000297872"/>
    </source>
</evidence>
<dbReference type="InterPro" id="IPR035398">
    <property type="entry name" value="Bac_rhamnosid_C"/>
</dbReference>
<evidence type="ECO:0000256" key="4">
    <source>
        <dbReference type="SAM" id="SignalP"/>
    </source>
</evidence>
<dbReference type="PIRSF" id="PIRSF010631">
    <property type="entry name" value="A-rhamnsds"/>
    <property type="match status" value="1"/>
</dbReference>
<dbReference type="Pfam" id="PF08531">
    <property type="entry name" value="Bac_rhamnosid_N"/>
    <property type="match status" value="1"/>
</dbReference>
<dbReference type="SUPFAM" id="SSF49785">
    <property type="entry name" value="Galactose-binding domain-like"/>
    <property type="match status" value="1"/>
</dbReference>
<evidence type="ECO:0000259" key="7">
    <source>
        <dbReference type="Pfam" id="PF08531"/>
    </source>
</evidence>
<accession>A0A4Y8VV10</accession>
<dbReference type="Pfam" id="PF17389">
    <property type="entry name" value="Bac_rhamnosid6H"/>
    <property type="match status" value="1"/>
</dbReference>
<dbReference type="PANTHER" id="PTHR33307:SF11">
    <property type="entry name" value="ALPHA-L-RHAMNOSIDASE"/>
    <property type="match status" value="1"/>
</dbReference>
<feature type="domain" description="Bacterial alpha-L-rhamnosidase N-terminal" evidence="7">
    <location>
        <begin position="320"/>
        <end position="501"/>
    </location>
</feature>
<dbReference type="InterPro" id="IPR013783">
    <property type="entry name" value="Ig-like_fold"/>
</dbReference>
<feature type="signal peptide" evidence="4">
    <location>
        <begin position="1"/>
        <end position="20"/>
    </location>
</feature>
<keyword evidence="3" id="KW-0378">Hydrolase</keyword>
<dbReference type="Gene3D" id="2.60.120.260">
    <property type="entry name" value="Galactose-binding domain-like"/>
    <property type="match status" value="2"/>
</dbReference>
<evidence type="ECO:0000259" key="8">
    <source>
        <dbReference type="Pfam" id="PF17389"/>
    </source>
</evidence>
<dbReference type="InterPro" id="IPR000421">
    <property type="entry name" value="FA58C"/>
</dbReference>
<dbReference type="InterPro" id="IPR016007">
    <property type="entry name" value="Alpha_rhamnosid"/>
</dbReference>
<comment type="catalytic activity">
    <reaction evidence="1">
        <text>Hydrolysis of terminal non-reducing alpha-L-rhamnose residues in alpha-L-rhamnosides.</text>
        <dbReference type="EC" id="3.2.1.40"/>
    </reaction>
</comment>
<organism evidence="10 11">
    <name type="scientific">Segatella hominis</name>
    <dbReference type="NCBI Taxonomy" id="2518605"/>
    <lineage>
        <taxon>Bacteria</taxon>
        <taxon>Pseudomonadati</taxon>
        <taxon>Bacteroidota</taxon>
        <taxon>Bacteroidia</taxon>
        <taxon>Bacteroidales</taxon>
        <taxon>Prevotellaceae</taxon>
        <taxon>Segatella</taxon>
    </lineage>
</organism>
<dbReference type="Proteomes" id="UP000297872">
    <property type="component" value="Unassembled WGS sequence"/>
</dbReference>
<evidence type="ECO:0000259" key="9">
    <source>
        <dbReference type="Pfam" id="PF17390"/>
    </source>
</evidence>
<keyword evidence="11" id="KW-1185">Reference proteome</keyword>
<dbReference type="RefSeq" id="WP_134842510.1">
    <property type="nucleotide sequence ID" value="NZ_SGVY01000003.1"/>
</dbReference>
<feature type="domain" description="Alpha-L-rhamnosidase six-hairpin glycosidase" evidence="8">
    <location>
        <begin position="623"/>
        <end position="950"/>
    </location>
</feature>
<dbReference type="Gene3D" id="2.60.420.10">
    <property type="entry name" value="Maltose phosphorylase, domain 3"/>
    <property type="match status" value="1"/>
</dbReference>
<comment type="caution">
    <text evidence="10">The sequence shown here is derived from an EMBL/GenBank/DDBJ whole genome shotgun (WGS) entry which is preliminary data.</text>
</comment>
<dbReference type="EC" id="3.2.1.40" evidence="2"/>
<gene>
    <name evidence="10" type="ORF">EXN75_01405</name>
</gene>
<dbReference type="GO" id="GO:0005975">
    <property type="term" value="P:carbohydrate metabolic process"/>
    <property type="evidence" value="ECO:0007669"/>
    <property type="project" value="InterPro"/>
</dbReference>
<dbReference type="GeneID" id="302993950"/>
<dbReference type="AlphaFoldDB" id="A0A4Y8VV10"/>
<sequence>MMKSKLFILCFLAVCQVCQANFLPVNLKVNGLSNPVGIDTSNPTFSWQTESDERGFLQSAYELVVRSASGAEVWKSGKVESALQNQITYAGSPLVSCSPYSWTVTVYDKNGKASVASKGTFETAFLNANEWKAQWIQPAKTCNAKVEIPLQTSCRYVKLDVTKLGLPASTDSKFYFLQLAEMEIYSGEENVARKATFSASDTWTIGNWNLNYLNDGVVLGTTLGYTTTQKGNNSQHVYVIADLGKVMDINRIVLYPRQDDKAASGTEAANFPSSYTIQTSDDNKKYSVKHKVVDGVAPSFINTSQVIPYLGRNFTVASGKNVKRARIYASALGVFDMTLNGKPVTENKLEPGESEYEKTILYSTYDVTSMVLQGANTLIARVAGGIFHVDKLNGRFSKGEVVNTGDKALKAELHIDYEDGTSDVILTDEQWTSTPSPTLGSNWWGGEDYDARKEIAGIGQAFYDVSTWNPVEVVASPSFRSSQASGLGVLKARQHEPVRVVEEWKAVGVKSVYSGGYHLYVVDFGRNFAGQYRFKLKGKSGQVITLREGESLNADGSIFMENYYTGPADTYETYTFAGKENGEEWGPEFMYHGFRYLQIIGLDEAPKPEDFTALRLRSDMDLAGTFETNNSLLNDIHVICRDAIQSQLYNSITDCPHREKLGWLDVPNEMYNSLVYNYDMENFFKKVVQDCFDAQYSNGRVPSTVPHFMSVYDDDPNWGGAAILVPYRNWKTYGDMTTMTKFYPQMKKLMDYYTSKTVNHIMPGSNYSVLSDWGQETAGVNPMVPGEFTITTTYYYMLNAMAEIASFLGKDVDAKGFLTQAQNTKKAFNERFYKDGVYEYGQQSEFAMPLYYGLVDQENEELVAAKLAERVKKDNYKIKTGEIGLKPLFMSLAKYGYNDIVYQMANQTDCPSYGYWVKQGYTTTPEYWDVGAFSQNHCMMDHIEEWFFSQLGGIRNDGNGFDIVRIEPWIPEDMNHLDVTTRSIYGNIRCHYERGADDEMNYTFAIPANSQANIVLPCLNHQSVFENGKDVKSGENGVVSVEYKDGKAYLKMGSGNYTLQIKKKEATGIQEVNISRARLNDVYYDLEGRNHGKVRPSQKGIFIWNRKKVVL</sequence>
<evidence type="ECO:0000256" key="3">
    <source>
        <dbReference type="ARBA" id="ARBA00022801"/>
    </source>
</evidence>